<comment type="caution">
    <text evidence="2">The sequence shown here is derived from an EMBL/GenBank/DDBJ whole genome shotgun (WGS) entry which is preliminary data.</text>
</comment>
<name>A0ABT5Z8W8_9ACTN</name>
<dbReference type="EMBL" id="JARHTQ010000031">
    <property type="protein sequence ID" value="MDF2260254.1"/>
    <property type="molecule type" value="Genomic_DNA"/>
</dbReference>
<accession>A0ABT5Z8W8</accession>
<keyword evidence="3" id="KW-1185">Reference proteome</keyword>
<evidence type="ECO:0000256" key="1">
    <source>
        <dbReference type="SAM" id="MobiDB-lite"/>
    </source>
</evidence>
<feature type="compositionally biased region" description="Acidic residues" evidence="1">
    <location>
        <begin position="34"/>
        <end position="49"/>
    </location>
</feature>
<feature type="region of interest" description="Disordered" evidence="1">
    <location>
        <begin position="16"/>
        <end position="49"/>
    </location>
</feature>
<reference evidence="2 3" key="1">
    <citation type="submission" date="2023-03" db="EMBL/GenBank/DDBJ databases">
        <title>Draft genome sequence of type strain Streptomyces ferralitis JCM 14344.</title>
        <authorList>
            <person name="Klaysubun C."/>
            <person name="Duangmal K."/>
        </authorList>
    </citation>
    <scope>NUCLEOTIDE SEQUENCE [LARGE SCALE GENOMIC DNA]</scope>
    <source>
        <strain evidence="2 3">JCM 14344</strain>
    </source>
</reference>
<organism evidence="2 3">
    <name type="scientific">Streptantibioticus ferralitis</name>
    <dbReference type="NCBI Taxonomy" id="236510"/>
    <lineage>
        <taxon>Bacteria</taxon>
        <taxon>Bacillati</taxon>
        <taxon>Actinomycetota</taxon>
        <taxon>Actinomycetes</taxon>
        <taxon>Kitasatosporales</taxon>
        <taxon>Streptomycetaceae</taxon>
        <taxon>Streptantibioticus</taxon>
    </lineage>
</organism>
<dbReference type="Proteomes" id="UP001220022">
    <property type="component" value="Unassembled WGS sequence"/>
</dbReference>
<protein>
    <submittedName>
        <fullName evidence="2">Uncharacterized protein</fullName>
    </submittedName>
</protein>
<evidence type="ECO:0000313" key="2">
    <source>
        <dbReference type="EMBL" id="MDF2260254.1"/>
    </source>
</evidence>
<evidence type="ECO:0000313" key="3">
    <source>
        <dbReference type="Proteomes" id="UP001220022"/>
    </source>
</evidence>
<dbReference type="RefSeq" id="WP_275820672.1">
    <property type="nucleotide sequence ID" value="NZ_BAAANM010000049.1"/>
</dbReference>
<proteinExistence type="predicted"/>
<sequence>MIPLLLHRCEGGAAQLGAAEPGLPGPFGTGWPADEPEPDEDAAAGEEAE</sequence>
<gene>
    <name evidence="2" type="ORF">P2L57_32445</name>
</gene>